<evidence type="ECO:0000313" key="1">
    <source>
        <dbReference type="EMBL" id="QHT95275.1"/>
    </source>
</evidence>
<dbReference type="EMBL" id="MN740239">
    <property type="protein sequence ID" value="QHT95275.1"/>
    <property type="molecule type" value="Genomic_DNA"/>
</dbReference>
<proteinExistence type="predicted"/>
<protein>
    <submittedName>
        <fullName evidence="1">Uncharacterized protein</fullName>
    </submittedName>
</protein>
<accession>A0A6C0IRY7</accession>
<organism evidence="1">
    <name type="scientific">viral metagenome</name>
    <dbReference type="NCBI Taxonomy" id="1070528"/>
    <lineage>
        <taxon>unclassified sequences</taxon>
        <taxon>metagenomes</taxon>
        <taxon>organismal metagenomes</taxon>
    </lineage>
</organism>
<sequence>MEATLNLNNYTDKEILELFGISQQDCKNKHKINDQYNTIVENIKTQNEFTPDFKRDLIEFLSKALNRMIENLKDDYKLSDSNFTPNLVKSETFNNEHQVIKKNNKKSLTSLINPIRTDRIGKLLNINTVFRDNYYTTRSSDFTFNLPAPVTNVIGVSLETAEIENTYYAFNSLNRSNEFIVEIYNVESTNGNPITSQEDANAMITSKKKKIITIKEGNYTGEELADYMNKSLFSSGELARIACKYEYSTRKFSFFKDNRDADDGGLPDTTHIKYRFNLDFSILDQPNREIQKNMGWLLGFRKQQYTFVDNYIPSSKVSDKINEGFTCEATCNTKGTPYIYISVDCFNNNHSQSIISPFSESAFNDTSILAKLKNRINNFNYESGGLLYGFKRDYFGPVTVARMRIRILDQYGDIVDLNNNDFSFTLKFDQMYNLNINYGTMFD</sequence>
<reference evidence="1" key="1">
    <citation type="journal article" date="2020" name="Nature">
        <title>Giant virus diversity and host interactions through global metagenomics.</title>
        <authorList>
            <person name="Schulz F."/>
            <person name="Roux S."/>
            <person name="Paez-Espino D."/>
            <person name="Jungbluth S."/>
            <person name="Walsh D.A."/>
            <person name="Denef V.J."/>
            <person name="McMahon K.D."/>
            <person name="Konstantinidis K.T."/>
            <person name="Eloe-Fadrosh E.A."/>
            <person name="Kyrpides N.C."/>
            <person name="Woyke T."/>
        </authorList>
    </citation>
    <scope>NUCLEOTIDE SEQUENCE</scope>
    <source>
        <strain evidence="1">GVMAG-M-3300024261-37</strain>
    </source>
</reference>
<dbReference type="AlphaFoldDB" id="A0A6C0IRY7"/>
<name>A0A6C0IRY7_9ZZZZ</name>